<dbReference type="EMBL" id="KV878366">
    <property type="protein sequence ID" value="OJJ42170.1"/>
    <property type="molecule type" value="Genomic_DNA"/>
</dbReference>
<keyword evidence="2" id="KW-0812">Transmembrane</keyword>
<sequence>MISKALLTAVLVCGAVAAVLPRDTTITVPDEVVYHAESEEICIPTKWIDVVIFFFGNYFAHAATVVKFPGEPHHIIALNMLLVVLFPCLGAGRGLFVLSRRAALFSKDPLQQALQAQALCMVVRAPTWTPRAGQSLRSLSLRPTTVPGTAEKDADEYWRIAHSEDLPGEYKKFASYSGPFQILTRTPPWLLMNFEWSTKHIQVLKDYQISGVCELPDGYELAYVPANARVARATMTPEQLRCLLGPSYDLAAAVIAIVQIFYACYTLYRSRGFQITTYGYAAFGFTVLPYLLMSLVNLLGTLATPSYAKLSLVQTEIMDEAIARGGRFTDVVGTLASEPLRVEDLIVFTASFQPHGGEVWCQLGDRVCESGSIEPLDGTGFLSEPVKMDNREPETPPSAPLLNDKEQERPTLICPSCYSFQTVSKAASSTSIRHRNNHFGPRSALFAAAVWVTAALPLIPIGVLSRFHSGEHSTLAQRAWILAWYIVGIISVSNPFFSDWIVEKGMRAAIERLTAFKKNRSSRGLVLRVYLLAGLSVSVVGFFLIFGTPAIGRLVVVAQMLMAYGNCTSLKG</sequence>
<feature type="transmembrane region" description="Helical" evidence="2">
    <location>
        <begin position="525"/>
        <end position="545"/>
    </location>
</feature>
<dbReference type="OrthoDB" id="5406607at2759"/>
<proteinExistence type="predicted"/>
<feature type="region of interest" description="Disordered" evidence="1">
    <location>
        <begin position="379"/>
        <end position="403"/>
    </location>
</feature>
<feature type="transmembrane region" description="Helical" evidence="2">
    <location>
        <begin position="280"/>
        <end position="300"/>
    </location>
</feature>
<dbReference type="GeneID" id="34610786"/>
<evidence type="ECO:0000256" key="3">
    <source>
        <dbReference type="SAM" id="SignalP"/>
    </source>
</evidence>
<evidence type="ECO:0000256" key="1">
    <source>
        <dbReference type="SAM" id="MobiDB-lite"/>
    </source>
</evidence>
<keyword evidence="2" id="KW-1133">Transmembrane helix</keyword>
<dbReference type="AlphaFoldDB" id="A0A1L9S4T2"/>
<feature type="transmembrane region" description="Helical" evidence="2">
    <location>
        <begin position="75"/>
        <end position="98"/>
    </location>
</feature>
<feature type="signal peptide" evidence="3">
    <location>
        <begin position="1"/>
        <end position="17"/>
    </location>
</feature>
<dbReference type="VEuPathDB" id="FungiDB:ASPZODRAFT_137444"/>
<gene>
    <name evidence="4" type="ORF">ASPZODRAFT_137444</name>
</gene>
<protein>
    <submittedName>
        <fullName evidence="4">Uncharacterized protein</fullName>
    </submittedName>
</protein>
<evidence type="ECO:0000313" key="5">
    <source>
        <dbReference type="Proteomes" id="UP000184188"/>
    </source>
</evidence>
<evidence type="ECO:0000256" key="2">
    <source>
        <dbReference type="SAM" id="Phobius"/>
    </source>
</evidence>
<feature type="transmembrane region" description="Helical" evidence="2">
    <location>
        <begin position="443"/>
        <end position="467"/>
    </location>
</feature>
<feature type="transmembrane region" description="Helical" evidence="2">
    <location>
        <begin position="250"/>
        <end position="268"/>
    </location>
</feature>
<organism evidence="4 5">
    <name type="scientific">Penicilliopsis zonata CBS 506.65</name>
    <dbReference type="NCBI Taxonomy" id="1073090"/>
    <lineage>
        <taxon>Eukaryota</taxon>
        <taxon>Fungi</taxon>
        <taxon>Dikarya</taxon>
        <taxon>Ascomycota</taxon>
        <taxon>Pezizomycotina</taxon>
        <taxon>Eurotiomycetes</taxon>
        <taxon>Eurotiomycetidae</taxon>
        <taxon>Eurotiales</taxon>
        <taxon>Aspergillaceae</taxon>
        <taxon>Penicilliopsis</taxon>
    </lineage>
</organism>
<keyword evidence="3" id="KW-0732">Signal</keyword>
<dbReference type="Proteomes" id="UP000184188">
    <property type="component" value="Unassembled WGS sequence"/>
</dbReference>
<feature type="chain" id="PRO_5012115045" evidence="3">
    <location>
        <begin position="18"/>
        <end position="572"/>
    </location>
</feature>
<dbReference type="RefSeq" id="XP_022576680.1">
    <property type="nucleotide sequence ID" value="XM_022724321.1"/>
</dbReference>
<reference evidence="5" key="1">
    <citation type="journal article" date="2017" name="Genome Biol.">
        <title>Comparative genomics reveals high biological diversity and specific adaptations in the industrially and medically important fungal genus Aspergillus.</title>
        <authorList>
            <person name="de Vries R.P."/>
            <person name="Riley R."/>
            <person name="Wiebenga A."/>
            <person name="Aguilar-Osorio G."/>
            <person name="Amillis S."/>
            <person name="Uchima C.A."/>
            <person name="Anderluh G."/>
            <person name="Asadollahi M."/>
            <person name="Askin M."/>
            <person name="Barry K."/>
            <person name="Battaglia E."/>
            <person name="Bayram O."/>
            <person name="Benocci T."/>
            <person name="Braus-Stromeyer S.A."/>
            <person name="Caldana C."/>
            <person name="Canovas D."/>
            <person name="Cerqueira G.C."/>
            <person name="Chen F."/>
            <person name="Chen W."/>
            <person name="Choi C."/>
            <person name="Clum A."/>
            <person name="Dos Santos R.A."/>
            <person name="Damasio A.R."/>
            <person name="Diallinas G."/>
            <person name="Emri T."/>
            <person name="Fekete E."/>
            <person name="Flipphi M."/>
            <person name="Freyberg S."/>
            <person name="Gallo A."/>
            <person name="Gournas C."/>
            <person name="Habgood R."/>
            <person name="Hainaut M."/>
            <person name="Harispe M.L."/>
            <person name="Henrissat B."/>
            <person name="Hilden K.S."/>
            <person name="Hope R."/>
            <person name="Hossain A."/>
            <person name="Karabika E."/>
            <person name="Karaffa L."/>
            <person name="Karanyi Z."/>
            <person name="Krasevec N."/>
            <person name="Kuo A."/>
            <person name="Kusch H."/>
            <person name="LaButti K."/>
            <person name="Lagendijk E.L."/>
            <person name="Lapidus A."/>
            <person name="Levasseur A."/>
            <person name="Lindquist E."/>
            <person name="Lipzen A."/>
            <person name="Logrieco A.F."/>
            <person name="MacCabe A."/>
            <person name="Maekelae M.R."/>
            <person name="Malavazi I."/>
            <person name="Melin P."/>
            <person name="Meyer V."/>
            <person name="Mielnichuk N."/>
            <person name="Miskei M."/>
            <person name="Molnar A.P."/>
            <person name="Mule G."/>
            <person name="Ngan C.Y."/>
            <person name="Orejas M."/>
            <person name="Orosz E."/>
            <person name="Ouedraogo J.P."/>
            <person name="Overkamp K.M."/>
            <person name="Park H.-S."/>
            <person name="Perrone G."/>
            <person name="Piumi F."/>
            <person name="Punt P.J."/>
            <person name="Ram A.F."/>
            <person name="Ramon A."/>
            <person name="Rauscher S."/>
            <person name="Record E."/>
            <person name="Riano-Pachon D.M."/>
            <person name="Robert V."/>
            <person name="Roehrig J."/>
            <person name="Ruller R."/>
            <person name="Salamov A."/>
            <person name="Salih N.S."/>
            <person name="Samson R.A."/>
            <person name="Sandor E."/>
            <person name="Sanguinetti M."/>
            <person name="Schuetze T."/>
            <person name="Sepcic K."/>
            <person name="Shelest E."/>
            <person name="Sherlock G."/>
            <person name="Sophianopoulou V."/>
            <person name="Squina F.M."/>
            <person name="Sun H."/>
            <person name="Susca A."/>
            <person name="Todd R.B."/>
            <person name="Tsang A."/>
            <person name="Unkles S.E."/>
            <person name="van de Wiele N."/>
            <person name="van Rossen-Uffink D."/>
            <person name="Oliveira J.V."/>
            <person name="Vesth T.C."/>
            <person name="Visser J."/>
            <person name="Yu J.-H."/>
            <person name="Zhou M."/>
            <person name="Andersen M.R."/>
            <person name="Archer D.B."/>
            <person name="Baker S.E."/>
            <person name="Benoit I."/>
            <person name="Brakhage A.A."/>
            <person name="Braus G.H."/>
            <person name="Fischer R."/>
            <person name="Frisvad J.C."/>
            <person name="Goldman G.H."/>
            <person name="Houbraken J."/>
            <person name="Oakley B."/>
            <person name="Pocsi I."/>
            <person name="Scazzocchio C."/>
            <person name="Seiboth B."/>
            <person name="vanKuyk P.A."/>
            <person name="Wortman J."/>
            <person name="Dyer P.S."/>
            <person name="Grigoriev I.V."/>
        </authorList>
    </citation>
    <scope>NUCLEOTIDE SEQUENCE [LARGE SCALE GENOMIC DNA]</scope>
    <source>
        <strain evidence="5">CBS 506.65</strain>
    </source>
</reference>
<name>A0A1L9S4T2_9EURO</name>
<evidence type="ECO:0000313" key="4">
    <source>
        <dbReference type="EMBL" id="OJJ42170.1"/>
    </source>
</evidence>
<feature type="transmembrane region" description="Helical" evidence="2">
    <location>
        <begin position="479"/>
        <end position="497"/>
    </location>
</feature>
<accession>A0A1L9S4T2</accession>
<keyword evidence="5" id="KW-1185">Reference proteome</keyword>
<keyword evidence="2" id="KW-0472">Membrane</keyword>